<dbReference type="CDD" id="cd07521">
    <property type="entry name" value="HAD_FCP1-like"/>
    <property type="match status" value="1"/>
</dbReference>
<dbReference type="PROSITE" id="PS50969">
    <property type="entry name" value="FCP1"/>
    <property type="match status" value="1"/>
</dbReference>
<accession>A0A0J8B2R9</accession>
<feature type="domain" description="FCP1 homology" evidence="7">
    <location>
        <begin position="13"/>
        <end position="168"/>
    </location>
</feature>
<evidence type="ECO:0000256" key="6">
    <source>
        <dbReference type="ARBA" id="ARBA00048336"/>
    </source>
</evidence>
<evidence type="ECO:0000256" key="1">
    <source>
        <dbReference type="ARBA" id="ARBA00004123"/>
    </source>
</evidence>
<feature type="non-terminal residue" evidence="8">
    <location>
        <position position="1"/>
    </location>
</feature>
<dbReference type="SUPFAM" id="SSF56784">
    <property type="entry name" value="HAD-like"/>
    <property type="match status" value="1"/>
</dbReference>
<dbReference type="EC" id="3.1.3.16" evidence="2"/>
<evidence type="ECO:0000256" key="3">
    <source>
        <dbReference type="ARBA" id="ARBA00022801"/>
    </source>
</evidence>
<comment type="subcellular location">
    <subcellularLocation>
        <location evidence="1">Nucleus</location>
    </subcellularLocation>
</comment>
<dbReference type="InterPro" id="IPR023214">
    <property type="entry name" value="HAD_sf"/>
</dbReference>
<proteinExistence type="predicted"/>
<dbReference type="Pfam" id="PF03031">
    <property type="entry name" value="NIF"/>
    <property type="match status" value="1"/>
</dbReference>
<protein>
    <recommendedName>
        <fullName evidence="2">protein-serine/threonine phosphatase</fullName>
        <ecNumber evidence="2">3.1.3.16</ecNumber>
    </recommendedName>
</protein>
<organism evidence="8 9">
    <name type="scientific">Beta vulgaris subsp. vulgaris</name>
    <name type="common">Beet</name>
    <dbReference type="NCBI Taxonomy" id="3555"/>
    <lineage>
        <taxon>Eukaryota</taxon>
        <taxon>Viridiplantae</taxon>
        <taxon>Streptophyta</taxon>
        <taxon>Embryophyta</taxon>
        <taxon>Tracheophyta</taxon>
        <taxon>Spermatophyta</taxon>
        <taxon>Magnoliopsida</taxon>
        <taxon>eudicotyledons</taxon>
        <taxon>Gunneridae</taxon>
        <taxon>Pentapetalae</taxon>
        <taxon>Caryophyllales</taxon>
        <taxon>Chenopodiaceae</taxon>
        <taxon>Betoideae</taxon>
        <taxon>Beta</taxon>
    </lineage>
</organism>
<dbReference type="PANTHER" id="PTHR23081:SF36">
    <property type="entry name" value="RNA POLYMERASE II SUBUNIT A C-TERMINAL DOMAIN PHOSPHATASE"/>
    <property type="match status" value="1"/>
</dbReference>
<dbReference type="AlphaFoldDB" id="A0A0J8B2R9"/>
<sequence length="209" mass="23866">LALIKQKLASDLRRKQKLLLVLDLDHTVVHASVDPRAKACVDNVTGIEFELNNRTHYVKLRPGVHSFLECLNPFFDIQIFTWGTRQYAEMIVSALDPDGQTAMHNKVPPQKQLERLLPVCESMALILDDSACVWRDLLPNLIEIRKFIFFPVRSEYAHGHAQASPASVFLDDGFDQQTLKNNERDNVLPSIQKLLVRLHREYYSSSATS</sequence>
<dbReference type="EMBL" id="KQ095776">
    <property type="protein sequence ID" value="KMS94142.1"/>
    <property type="molecule type" value="Genomic_DNA"/>
</dbReference>
<keyword evidence="3" id="KW-0378">Hydrolase</keyword>
<dbReference type="Gene3D" id="3.40.50.1000">
    <property type="entry name" value="HAD superfamily/HAD-like"/>
    <property type="match status" value="1"/>
</dbReference>
<dbReference type="GO" id="GO:0008420">
    <property type="term" value="F:RNA polymerase II CTD heptapeptide repeat phosphatase activity"/>
    <property type="evidence" value="ECO:0007669"/>
    <property type="project" value="InterPro"/>
</dbReference>
<dbReference type="PANTHER" id="PTHR23081">
    <property type="entry name" value="RNA POLYMERASE II CTD PHOSPHATASE"/>
    <property type="match status" value="1"/>
</dbReference>
<dbReference type="GO" id="GO:0005634">
    <property type="term" value="C:nucleus"/>
    <property type="evidence" value="ECO:0007669"/>
    <property type="project" value="UniProtKB-SubCell"/>
</dbReference>
<evidence type="ECO:0000259" key="7">
    <source>
        <dbReference type="PROSITE" id="PS50969"/>
    </source>
</evidence>
<dbReference type="Proteomes" id="UP000035740">
    <property type="component" value="Unassembled WGS sequence"/>
</dbReference>
<dbReference type="InterPro" id="IPR039189">
    <property type="entry name" value="Fcp1"/>
</dbReference>
<gene>
    <name evidence="8" type="ORF">BVRB_024380</name>
</gene>
<reference evidence="8 9" key="1">
    <citation type="journal article" date="2014" name="Nature">
        <title>The genome of the recently domesticated crop plant sugar beet (Beta vulgaris).</title>
        <authorList>
            <person name="Dohm J.C."/>
            <person name="Minoche A.E."/>
            <person name="Holtgrawe D."/>
            <person name="Capella-Gutierrez S."/>
            <person name="Zakrzewski F."/>
            <person name="Tafer H."/>
            <person name="Rupp O."/>
            <person name="Sorensen T.R."/>
            <person name="Stracke R."/>
            <person name="Reinhardt R."/>
            <person name="Goesmann A."/>
            <person name="Kraft T."/>
            <person name="Schulz B."/>
            <person name="Stadler P.F."/>
            <person name="Schmidt T."/>
            <person name="Gabaldon T."/>
            <person name="Lehrach H."/>
            <person name="Weisshaar B."/>
            <person name="Himmelbauer H."/>
        </authorList>
    </citation>
    <scope>NUCLEOTIDE SEQUENCE [LARGE SCALE GENOMIC DNA]</scope>
    <source>
        <tissue evidence="8">Taproot</tissue>
    </source>
</reference>
<dbReference type="InterPro" id="IPR004274">
    <property type="entry name" value="FCP1_dom"/>
</dbReference>
<evidence type="ECO:0000256" key="2">
    <source>
        <dbReference type="ARBA" id="ARBA00013081"/>
    </source>
</evidence>
<evidence type="ECO:0000256" key="5">
    <source>
        <dbReference type="ARBA" id="ARBA00047761"/>
    </source>
</evidence>
<comment type="catalytic activity">
    <reaction evidence="6">
        <text>O-phospho-L-threonyl-[protein] + H2O = L-threonyl-[protein] + phosphate</text>
        <dbReference type="Rhea" id="RHEA:47004"/>
        <dbReference type="Rhea" id="RHEA-COMP:11060"/>
        <dbReference type="Rhea" id="RHEA-COMP:11605"/>
        <dbReference type="ChEBI" id="CHEBI:15377"/>
        <dbReference type="ChEBI" id="CHEBI:30013"/>
        <dbReference type="ChEBI" id="CHEBI:43474"/>
        <dbReference type="ChEBI" id="CHEBI:61977"/>
        <dbReference type="EC" id="3.1.3.16"/>
    </reaction>
</comment>
<evidence type="ECO:0000256" key="4">
    <source>
        <dbReference type="ARBA" id="ARBA00023242"/>
    </source>
</evidence>
<dbReference type="SMART" id="SM00577">
    <property type="entry name" value="CPDc"/>
    <property type="match status" value="1"/>
</dbReference>
<comment type="catalytic activity">
    <reaction evidence="5">
        <text>O-phospho-L-seryl-[protein] + H2O = L-seryl-[protein] + phosphate</text>
        <dbReference type="Rhea" id="RHEA:20629"/>
        <dbReference type="Rhea" id="RHEA-COMP:9863"/>
        <dbReference type="Rhea" id="RHEA-COMP:11604"/>
        <dbReference type="ChEBI" id="CHEBI:15377"/>
        <dbReference type="ChEBI" id="CHEBI:29999"/>
        <dbReference type="ChEBI" id="CHEBI:43474"/>
        <dbReference type="ChEBI" id="CHEBI:83421"/>
        <dbReference type="EC" id="3.1.3.16"/>
    </reaction>
</comment>
<feature type="non-terminal residue" evidence="8">
    <location>
        <position position="209"/>
    </location>
</feature>
<dbReference type="OrthoDB" id="10249888at2759"/>
<dbReference type="InterPro" id="IPR036412">
    <property type="entry name" value="HAD-like_sf"/>
</dbReference>
<keyword evidence="4" id="KW-0539">Nucleus</keyword>
<evidence type="ECO:0000313" key="9">
    <source>
        <dbReference type="Proteomes" id="UP000035740"/>
    </source>
</evidence>
<evidence type="ECO:0000313" key="8">
    <source>
        <dbReference type="EMBL" id="KMS94142.1"/>
    </source>
</evidence>
<keyword evidence="9" id="KW-1185">Reference proteome</keyword>
<name>A0A0J8B2R9_BETVV</name>